<feature type="region of interest" description="Disordered" evidence="8">
    <location>
        <begin position="311"/>
        <end position="342"/>
    </location>
</feature>
<dbReference type="InterPro" id="IPR013858">
    <property type="entry name" value="Peptidase_M10B_C"/>
</dbReference>
<organism evidence="11 12">
    <name type="scientific">Sphingomonas oleivorans</name>
    <dbReference type="NCBI Taxonomy" id="1735121"/>
    <lineage>
        <taxon>Bacteria</taxon>
        <taxon>Pseudomonadati</taxon>
        <taxon>Pseudomonadota</taxon>
        <taxon>Alphaproteobacteria</taxon>
        <taxon>Sphingomonadales</taxon>
        <taxon>Sphingomonadaceae</taxon>
        <taxon>Sphingomonas</taxon>
    </lineage>
</organism>
<dbReference type="Gene3D" id="2.150.10.10">
    <property type="entry name" value="Serralysin-like metalloprotease, C-terminal"/>
    <property type="match status" value="2"/>
</dbReference>
<dbReference type="InterPro" id="IPR001547">
    <property type="entry name" value="Glyco_hydro_5"/>
</dbReference>
<evidence type="ECO:0000256" key="7">
    <source>
        <dbReference type="RuleBase" id="RU361153"/>
    </source>
</evidence>
<evidence type="ECO:0000256" key="5">
    <source>
        <dbReference type="ARBA" id="ARBA00022801"/>
    </source>
</evidence>
<dbReference type="PANTHER" id="PTHR34142">
    <property type="entry name" value="ENDO-BETA-1,4-GLUCANASE A"/>
    <property type="match status" value="1"/>
</dbReference>
<reference evidence="11 12" key="1">
    <citation type="submission" date="2017-09" db="EMBL/GenBank/DDBJ databases">
        <title>Sphingomonas panjinensis sp.nov., isolated from oil-contaminated soil.</title>
        <authorList>
            <person name="Wang L."/>
            <person name="Chen L."/>
        </authorList>
    </citation>
    <scope>NUCLEOTIDE SEQUENCE [LARGE SCALE GENOMIC DNA]</scope>
    <source>
        <strain evidence="11 12">FW-11</strain>
    </source>
</reference>
<feature type="domain" description="Peptidase M10 serralysin C-terminal" evidence="10">
    <location>
        <begin position="458"/>
        <end position="593"/>
    </location>
</feature>
<evidence type="ECO:0000259" key="10">
    <source>
        <dbReference type="Pfam" id="PF08548"/>
    </source>
</evidence>
<feature type="compositionally biased region" description="Pro residues" evidence="8">
    <location>
        <begin position="317"/>
        <end position="330"/>
    </location>
</feature>
<keyword evidence="3" id="KW-0964">Secreted</keyword>
<evidence type="ECO:0008006" key="13">
    <source>
        <dbReference type="Google" id="ProtNLM"/>
    </source>
</evidence>
<comment type="similarity">
    <text evidence="7">Belongs to the glycosyl hydrolase 5 (cellulase A) family.</text>
</comment>
<evidence type="ECO:0000256" key="1">
    <source>
        <dbReference type="ARBA" id="ARBA00001913"/>
    </source>
</evidence>
<dbReference type="InterPro" id="IPR001343">
    <property type="entry name" value="Hemolysn_Ca-bd"/>
</dbReference>
<dbReference type="Pfam" id="PF00150">
    <property type="entry name" value="Cellulase"/>
    <property type="match status" value="1"/>
</dbReference>
<keyword evidence="5 7" id="KW-0378">Hydrolase</keyword>
<dbReference type="PRINTS" id="PR00313">
    <property type="entry name" value="CABNDNGRPT"/>
</dbReference>
<dbReference type="SUPFAM" id="SSF51120">
    <property type="entry name" value="beta-Roll"/>
    <property type="match status" value="2"/>
</dbReference>
<dbReference type="Proteomes" id="UP000244162">
    <property type="component" value="Unassembled WGS sequence"/>
</dbReference>
<name>A0A2T5G057_9SPHN</name>
<comment type="cofactor">
    <cofactor evidence="1">
        <name>Ca(2+)</name>
        <dbReference type="ChEBI" id="CHEBI:29108"/>
    </cofactor>
</comment>
<sequence length="594" mass="62625">MLGVNLSGAEFGGGGGRHGSDYIYPSLHDLSFYHDRGIDLIRLPFRWERMQPQLGGPLDPTEVGRLKDFLANAAQLNMKVIVDLHNYGRYEGVTIGSGSVTPERFADFWQKLATELRGSPALAGYDLMNEPHNMGGADRWPKAAQAAVDAIRRVDGTQDIHVEGDGWSGAHSWQKYNANLRISDPANKIIYQAHQYFDKNSSGTYSGSYDNEGATPMTGVDRLKPFLDWLQATGSKGFIGEFAVPNNDPRWLTVLDNFIDALAANNISSTYWGAGPWWGAYPMALVGSGGQPNPQLDILLGNLHGGPIVPGGNMMLPPAPSAPPPPPAPAPDGSEIKGADKGDMLSGTDAANIIHGLGGNDSLRGHGGDDRLFGGDGKDKLNGDRGADRMEGGAGDDIYFIDNGGDLVIEVANAGRDRVETTISYTLPENIEELRLRSAGSISGTGNGLANRITGNGAANAIDGDAGDDILNGGGGADRLTGGAGHDIFDFDDPADSRGPGSDHIRDFTFDADRIDLSGIDADGKAGGNQPFRFIGSSAFTGHAGELNFVTRGPSGGALGQTMLQGDVNGDKIADFAIHLDGIVQPLHAADIIL</sequence>
<dbReference type="GO" id="GO:0005615">
    <property type="term" value="C:extracellular space"/>
    <property type="evidence" value="ECO:0007669"/>
    <property type="project" value="InterPro"/>
</dbReference>
<dbReference type="SUPFAM" id="SSF51445">
    <property type="entry name" value="(Trans)glycosidases"/>
    <property type="match status" value="1"/>
</dbReference>
<evidence type="ECO:0000256" key="6">
    <source>
        <dbReference type="ARBA" id="ARBA00023295"/>
    </source>
</evidence>
<dbReference type="InterPro" id="IPR018511">
    <property type="entry name" value="Hemolysin-typ_Ca-bd_CS"/>
</dbReference>
<evidence type="ECO:0000313" key="12">
    <source>
        <dbReference type="Proteomes" id="UP000244162"/>
    </source>
</evidence>
<protein>
    <recommendedName>
        <fullName evidence="13">Glycoside hydrolase family 5 domain-containing protein</fullName>
    </recommendedName>
</protein>
<evidence type="ECO:0000256" key="2">
    <source>
        <dbReference type="ARBA" id="ARBA00004613"/>
    </source>
</evidence>
<dbReference type="InterPro" id="IPR011049">
    <property type="entry name" value="Serralysin-like_metalloprot_C"/>
</dbReference>
<dbReference type="InterPro" id="IPR017853">
    <property type="entry name" value="GH"/>
</dbReference>
<comment type="caution">
    <text evidence="11">The sequence shown here is derived from an EMBL/GenBank/DDBJ whole genome shotgun (WGS) entry which is preliminary data.</text>
</comment>
<keyword evidence="6 7" id="KW-0326">Glycosidase</keyword>
<evidence type="ECO:0000259" key="9">
    <source>
        <dbReference type="Pfam" id="PF00150"/>
    </source>
</evidence>
<comment type="subcellular location">
    <subcellularLocation>
        <location evidence="2">Secreted</location>
    </subcellularLocation>
</comment>
<feature type="domain" description="Glycoside hydrolase family 5" evidence="9">
    <location>
        <begin position="25"/>
        <end position="274"/>
    </location>
</feature>
<dbReference type="GO" id="GO:0009251">
    <property type="term" value="P:glucan catabolic process"/>
    <property type="evidence" value="ECO:0007669"/>
    <property type="project" value="TreeGrafter"/>
</dbReference>
<dbReference type="GO" id="GO:0004553">
    <property type="term" value="F:hydrolase activity, hydrolyzing O-glycosyl compounds"/>
    <property type="evidence" value="ECO:0007669"/>
    <property type="project" value="InterPro"/>
</dbReference>
<feature type="region of interest" description="Disordered" evidence="8">
    <location>
        <begin position="358"/>
        <end position="394"/>
    </location>
</feature>
<evidence type="ECO:0000256" key="3">
    <source>
        <dbReference type="ARBA" id="ARBA00022525"/>
    </source>
</evidence>
<dbReference type="Pfam" id="PF08548">
    <property type="entry name" value="Peptidase_M10_C"/>
    <property type="match status" value="1"/>
</dbReference>
<dbReference type="EMBL" id="NWBU01000005">
    <property type="protein sequence ID" value="PTQ12339.1"/>
    <property type="molecule type" value="Genomic_DNA"/>
</dbReference>
<dbReference type="OrthoDB" id="6769681at2"/>
<dbReference type="Gene3D" id="3.20.20.80">
    <property type="entry name" value="Glycosidases"/>
    <property type="match status" value="1"/>
</dbReference>
<dbReference type="PANTHER" id="PTHR34142:SF1">
    <property type="entry name" value="GLYCOSIDE HYDROLASE FAMILY 5 DOMAIN-CONTAINING PROTEIN"/>
    <property type="match status" value="1"/>
</dbReference>
<dbReference type="RefSeq" id="WP_107967202.1">
    <property type="nucleotide sequence ID" value="NZ_NWBU01000005.1"/>
</dbReference>
<keyword evidence="12" id="KW-1185">Reference proteome</keyword>
<proteinExistence type="inferred from homology"/>
<evidence type="ECO:0000256" key="8">
    <source>
        <dbReference type="SAM" id="MobiDB-lite"/>
    </source>
</evidence>
<dbReference type="Pfam" id="PF00353">
    <property type="entry name" value="HemolysinCabind"/>
    <property type="match status" value="1"/>
</dbReference>
<accession>A0A2T5G057</accession>
<dbReference type="AlphaFoldDB" id="A0A2T5G057"/>
<dbReference type="GO" id="GO:0005509">
    <property type="term" value="F:calcium ion binding"/>
    <property type="evidence" value="ECO:0007669"/>
    <property type="project" value="InterPro"/>
</dbReference>
<evidence type="ECO:0000256" key="4">
    <source>
        <dbReference type="ARBA" id="ARBA00022737"/>
    </source>
</evidence>
<keyword evidence="4" id="KW-0677">Repeat</keyword>
<dbReference type="PROSITE" id="PS00330">
    <property type="entry name" value="HEMOLYSIN_CALCIUM"/>
    <property type="match status" value="1"/>
</dbReference>
<evidence type="ECO:0000313" key="11">
    <source>
        <dbReference type="EMBL" id="PTQ12339.1"/>
    </source>
</evidence>
<gene>
    <name evidence="11" type="ORF">CLG96_07345</name>
</gene>
<feature type="compositionally biased region" description="Basic and acidic residues" evidence="8">
    <location>
        <begin position="363"/>
        <end position="391"/>
    </location>
</feature>